<proteinExistence type="predicted"/>
<dbReference type="Proteomes" id="UP000618051">
    <property type="component" value="Unassembled WGS sequence"/>
</dbReference>
<gene>
    <name evidence="2" type="ORF">IHE44_0005452</name>
    <name evidence="1" type="ORF">IHE44_009707</name>
</gene>
<name>A0A835NWH1_9PASS</name>
<reference evidence="1" key="1">
    <citation type="submission" date="2020-10" db="EMBL/GenBank/DDBJ databases">
        <title>Feather gene expression reveals the developmental basis of iridescence in African starlings.</title>
        <authorList>
            <person name="Rubenstein D.R."/>
        </authorList>
    </citation>
    <scope>NUCLEOTIDE SEQUENCE</scope>
    <source>
        <strain evidence="1">SS15</strain>
        <tissue evidence="1">Liver</tissue>
    </source>
</reference>
<organism evidence="1">
    <name type="scientific">Lamprotornis superbus</name>
    <dbReference type="NCBI Taxonomy" id="245042"/>
    <lineage>
        <taxon>Eukaryota</taxon>
        <taxon>Metazoa</taxon>
        <taxon>Chordata</taxon>
        <taxon>Craniata</taxon>
        <taxon>Vertebrata</taxon>
        <taxon>Euteleostomi</taxon>
        <taxon>Archelosauria</taxon>
        <taxon>Archosauria</taxon>
        <taxon>Dinosauria</taxon>
        <taxon>Saurischia</taxon>
        <taxon>Theropoda</taxon>
        <taxon>Coelurosauria</taxon>
        <taxon>Aves</taxon>
        <taxon>Neognathae</taxon>
        <taxon>Neoaves</taxon>
        <taxon>Telluraves</taxon>
        <taxon>Australaves</taxon>
        <taxon>Passeriformes</taxon>
        <taxon>Sturnidae</taxon>
        <taxon>Lamprotornis</taxon>
    </lineage>
</organism>
<dbReference type="EMBL" id="JADDUC010000040">
    <property type="protein sequence ID" value="KAG0122017.1"/>
    <property type="molecule type" value="Genomic_DNA"/>
</dbReference>
<reference evidence="2 3" key="2">
    <citation type="journal article" date="2021" name="J. Hered.">
        <title>Feather Gene Expression Elucidates the Developmental Basis of Plumage Iridescence in African Starlings.</title>
        <authorList>
            <person name="Rubenstein D.R."/>
            <person name="Corvelo A."/>
            <person name="MacManes M.D."/>
            <person name="Maia R."/>
            <person name="Narzisi G."/>
            <person name="Rousaki A."/>
            <person name="Vandenabeele P."/>
            <person name="Shawkey M.D."/>
            <person name="Solomon J."/>
        </authorList>
    </citation>
    <scope>NUCLEOTIDE SEQUENCE [LARGE SCALE GENOMIC DNA]</scope>
    <source>
        <strain evidence="2">SS15</strain>
    </source>
</reference>
<keyword evidence="3" id="KW-1185">Reference proteome</keyword>
<dbReference type="EMBL" id="JADDUC020000002">
    <property type="protein sequence ID" value="KAI1241942.1"/>
    <property type="molecule type" value="Genomic_DNA"/>
</dbReference>
<comment type="caution">
    <text evidence="1">The sequence shown here is derived from an EMBL/GenBank/DDBJ whole genome shotgun (WGS) entry which is preliminary data.</text>
</comment>
<evidence type="ECO:0000313" key="2">
    <source>
        <dbReference type="EMBL" id="KAI1241942.1"/>
    </source>
</evidence>
<reference evidence="2" key="3">
    <citation type="submission" date="2022-01" db="EMBL/GenBank/DDBJ databases">
        <authorList>
            <person name="Rubenstein D.R."/>
        </authorList>
    </citation>
    <scope>NUCLEOTIDE SEQUENCE</scope>
    <source>
        <strain evidence="2">SS15</strain>
        <tissue evidence="2">Liver</tissue>
    </source>
</reference>
<dbReference type="AlphaFoldDB" id="A0A835NWH1"/>
<accession>A0A835NWH1</accession>
<protein>
    <submittedName>
        <fullName evidence="1">Uncharacterized protein</fullName>
    </submittedName>
</protein>
<sequence>MSVRSSQIHSCPWTKIPFSTRIRAYTQVSPYEVHVLVLQLDLFKWISIAWGPDEVHGTLVTASSHSEDLIQAH</sequence>
<evidence type="ECO:0000313" key="1">
    <source>
        <dbReference type="EMBL" id="KAG0122017.1"/>
    </source>
</evidence>
<evidence type="ECO:0000313" key="3">
    <source>
        <dbReference type="Proteomes" id="UP000618051"/>
    </source>
</evidence>